<proteinExistence type="predicted"/>
<evidence type="ECO:0000313" key="2">
    <source>
        <dbReference type="EMBL" id="GFA60090.1"/>
    </source>
</evidence>
<reference evidence="2" key="1">
    <citation type="journal article" date="2019" name="Sci. Rep.">
        <title>Draft genome of Tanacetum cinerariifolium, the natural source of mosquito coil.</title>
        <authorList>
            <person name="Yamashiro T."/>
            <person name="Shiraishi A."/>
            <person name="Satake H."/>
            <person name="Nakayama K."/>
        </authorList>
    </citation>
    <scope>NUCLEOTIDE SEQUENCE</scope>
</reference>
<sequence length="498" mass="57244">VAELEQDKNTQALEIIKLKKRVKKLENEKRSKSLGFMRLRKIGTSQRVEFSNDTVVGAKEDASKQEGKIEAIDTNEDIILVDVETQEEVAVMDSELQGRIDQDKDVNAASKGVSVAEPTVFDDEEVTITMAQTLIKLKAEKAKLLDEQMPQRLHNEEVKKATAIEKQEKDDLERAKVLQKQYEDKEENINWNVIVDQVQERHLDNIRNYQNLKKKPVSIAQARKNVIIYLKNMAGYKMEHFRGMTYDKVRPIFEREYKKVQTLLKPDKDVEEPKKKRVAEETLLQESFKKLKAVEVSEAYQSFEDMLNGFDKDLVALWSLVKEKFSSAVPSVDKEKALWVEPKRLFKPDADDVLWKLQRVISLTTSAAISSLPNIINLEPAALKAVEVSGSESTQEIPSNKPNKMSKEDVQNMLEIVLVSEFKVKALHVKYPIIDWEIHTEGSRTYWKIIRFGGITEAYQSFKDMLKGFDREDLVALWNLVKEKLSSIVPSVYKEKAL</sequence>
<gene>
    <name evidence="2" type="ORF">Tci_632062</name>
</gene>
<keyword evidence="1" id="KW-0175">Coiled coil</keyword>
<organism evidence="2">
    <name type="scientific">Tanacetum cinerariifolium</name>
    <name type="common">Dalmatian daisy</name>
    <name type="synonym">Chrysanthemum cinerariifolium</name>
    <dbReference type="NCBI Taxonomy" id="118510"/>
    <lineage>
        <taxon>Eukaryota</taxon>
        <taxon>Viridiplantae</taxon>
        <taxon>Streptophyta</taxon>
        <taxon>Embryophyta</taxon>
        <taxon>Tracheophyta</taxon>
        <taxon>Spermatophyta</taxon>
        <taxon>Magnoliopsida</taxon>
        <taxon>eudicotyledons</taxon>
        <taxon>Gunneridae</taxon>
        <taxon>Pentapetalae</taxon>
        <taxon>asterids</taxon>
        <taxon>campanulids</taxon>
        <taxon>Asterales</taxon>
        <taxon>Asteraceae</taxon>
        <taxon>Asteroideae</taxon>
        <taxon>Anthemideae</taxon>
        <taxon>Anthemidinae</taxon>
        <taxon>Tanacetum</taxon>
    </lineage>
</organism>
<feature type="non-terminal residue" evidence="2">
    <location>
        <position position="1"/>
    </location>
</feature>
<accession>A0A699JXH5</accession>
<feature type="coiled-coil region" evidence="1">
    <location>
        <begin position="155"/>
        <end position="185"/>
    </location>
</feature>
<protein>
    <submittedName>
        <fullName evidence="2">Uncharacterized protein</fullName>
    </submittedName>
</protein>
<feature type="coiled-coil region" evidence="1">
    <location>
        <begin position="1"/>
        <end position="28"/>
    </location>
</feature>
<dbReference type="AlphaFoldDB" id="A0A699JXH5"/>
<comment type="caution">
    <text evidence="2">The sequence shown here is derived from an EMBL/GenBank/DDBJ whole genome shotgun (WGS) entry which is preliminary data.</text>
</comment>
<name>A0A699JXH5_TANCI</name>
<dbReference type="EMBL" id="BKCJ010452977">
    <property type="protein sequence ID" value="GFA60090.1"/>
    <property type="molecule type" value="Genomic_DNA"/>
</dbReference>
<evidence type="ECO:0000256" key="1">
    <source>
        <dbReference type="SAM" id="Coils"/>
    </source>
</evidence>